<dbReference type="SUPFAM" id="SSF50729">
    <property type="entry name" value="PH domain-like"/>
    <property type="match status" value="1"/>
</dbReference>
<dbReference type="CDD" id="cd14507">
    <property type="entry name" value="PTP-MTM-like"/>
    <property type="match status" value="1"/>
</dbReference>
<evidence type="ECO:0000256" key="3">
    <source>
        <dbReference type="PIRSR" id="PIRSR630564-2"/>
    </source>
</evidence>
<dbReference type="PANTHER" id="PTHR10807">
    <property type="entry name" value="MYOTUBULARIN-RELATED"/>
    <property type="match status" value="1"/>
</dbReference>
<keyword evidence="7" id="KW-1185">Reference proteome</keyword>
<evidence type="ECO:0000259" key="4">
    <source>
        <dbReference type="PROSITE" id="PS51339"/>
    </source>
</evidence>
<dbReference type="OrthoDB" id="271628at2759"/>
<dbReference type="Gene3D" id="3.90.190.10">
    <property type="entry name" value="Protein tyrosine phosphatase superfamily"/>
    <property type="match status" value="1"/>
</dbReference>
<dbReference type="PANTHER" id="PTHR10807:SF128">
    <property type="entry name" value="PHOSPHATIDYLINOSITOL-3,5-BISPHOSPHATE 3-PHOSPHATASE"/>
    <property type="match status" value="1"/>
</dbReference>
<dbReference type="GO" id="GO:0004438">
    <property type="term" value="F:phosphatidylinositol-3-phosphate phosphatase activity"/>
    <property type="evidence" value="ECO:0007669"/>
    <property type="project" value="TreeGrafter"/>
</dbReference>
<dbReference type="PROSITE" id="PS00383">
    <property type="entry name" value="TYR_PHOSPHATASE_1"/>
    <property type="match status" value="1"/>
</dbReference>
<dbReference type="Gene3D" id="2.30.29.30">
    <property type="entry name" value="Pleckstrin-homology domain (PH domain)/Phosphotyrosine-binding domain (PTB)"/>
    <property type="match status" value="1"/>
</dbReference>
<accession>A0A485KM41</accession>
<feature type="binding site" evidence="3">
    <location>
        <begin position="463"/>
        <end position="469"/>
    </location>
    <ligand>
        <name>substrate</name>
    </ligand>
</feature>
<gene>
    <name evidence="6" type="primary">Aste57867_9000</name>
    <name evidence="5" type="ORF">As57867_008965</name>
    <name evidence="6" type="ORF">ASTE57867_9000</name>
</gene>
<dbReference type="Pfam" id="PF06602">
    <property type="entry name" value="Myotub-related"/>
    <property type="match status" value="1"/>
</dbReference>
<dbReference type="GO" id="GO:0046856">
    <property type="term" value="P:phosphatidylinositol dephosphorylation"/>
    <property type="evidence" value="ECO:0007669"/>
    <property type="project" value="TreeGrafter"/>
</dbReference>
<dbReference type="SMART" id="SM00404">
    <property type="entry name" value="PTPc_motif"/>
    <property type="match status" value="1"/>
</dbReference>
<dbReference type="SUPFAM" id="SSF52799">
    <property type="entry name" value="(Phosphotyrosine protein) phosphatases II"/>
    <property type="match status" value="1"/>
</dbReference>
<feature type="domain" description="Myotubularin phosphatase" evidence="4">
    <location>
        <begin position="249"/>
        <end position="624"/>
    </location>
</feature>
<feature type="binding site" evidence="3">
    <location>
        <begin position="400"/>
        <end position="401"/>
    </location>
    <ligand>
        <name>substrate</name>
    </ligand>
</feature>
<feature type="active site" description="Phosphocysteine intermediate" evidence="2">
    <location>
        <position position="463"/>
    </location>
</feature>
<dbReference type="EMBL" id="VJMH01005122">
    <property type="protein sequence ID" value="KAF0700471.1"/>
    <property type="molecule type" value="Genomic_DNA"/>
</dbReference>
<comment type="similarity">
    <text evidence="1">Belongs to the protein-tyrosine phosphatase family. Non-receptor class myotubularin subfamily.</text>
</comment>
<dbReference type="GO" id="GO:0016020">
    <property type="term" value="C:membrane"/>
    <property type="evidence" value="ECO:0007669"/>
    <property type="project" value="TreeGrafter"/>
</dbReference>
<evidence type="ECO:0000313" key="7">
    <source>
        <dbReference type="Proteomes" id="UP000332933"/>
    </source>
</evidence>
<organism evidence="6 7">
    <name type="scientific">Aphanomyces stellatus</name>
    <dbReference type="NCBI Taxonomy" id="120398"/>
    <lineage>
        <taxon>Eukaryota</taxon>
        <taxon>Sar</taxon>
        <taxon>Stramenopiles</taxon>
        <taxon>Oomycota</taxon>
        <taxon>Saprolegniomycetes</taxon>
        <taxon>Saprolegniales</taxon>
        <taxon>Verrucalvaceae</taxon>
        <taxon>Aphanomyces</taxon>
    </lineage>
</organism>
<dbReference type="AlphaFoldDB" id="A0A485KM41"/>
<name>A0A485KM41_9STRA</name>
<proteinExistence type="inferred from homology"/>
<evidence type="ECO:0000256" key="2">
    <source>
        <dbReference type="PIRSR" id="PIRSR630564-1"/>
    </source>
</evidence>
<dbReference type="InterPro" id="IPR010569">
    <property type="entry name" value="Myotubularin-like_Pase_dom"/>
</dbReference>
<reference evidence="5" key="2">
    <citation type="submission" date="2019-06" db="EMBL/GenBank/DDBJ databases">
        <title>Genomics analysis of Aphanomyces spp. identifies a new class of oomycete effector associated with host adaptation.</title>
        <authorList>
            <person name="Gaulin E."/>
        </authorList>
    </citation>
    <scope>NUCLEOTIDE SEQUENCE</scope>
    <source>
        <strain evidence="5">CBS 578.67</strain>
    </source>
</reference>
<reference evidence="6 7" key="1">
    <citation type="submission" date="2019-03" db="EMBL/GenBank/DDBJ databases">
        <authorList>
            <person name="Gaulin E."/>
            <person name="Dumas B."/>
        </authorList>
    </citation>
    <scope>NUCLEOTIDE SEQUENCE [LARGE SCALE GENOMIC DNA]</scope>
    <source>
        <strain evidence="6">CBS 568.67</strain>
    </source>
</reference>
<protein>
    <submittedName>
        <fullName evidence="6">Aste57867_9000 protein</fullName>
    </submittedName>
</protein>
<evidence type="ECO:0000256" key="1">
    <source>
        <dbReference type="ARBA" id="ARBA00007471"/>
    </source>
</evidence>
<dbReference type="GO" id="GO:0005737">
    <property type="term" value="C:cytoplasm"/>
    <property type="evidence" value="ECO:0007669"/>
    <property type="project" value="TreeGrafter"/>
</dbReference>
<dbReference type="EMBL" id="CAADRA010005143">
    <property type="protein sequence ID" value="VFT85884.1"/>
    <property type="molecule type" value="Genomic_DNA"/>
</dbReference>
<sequence length="671" mass="76004">MAAWSIQAPANPQNVNADSASIPMSKIDGERDVMAEIKCEFQFAFSGNSQASSTQPGSNAEVVKKSRFQNPFNYLKQSSASSKDVDAAPASQQPDASLGMMLAAAKPKSDYKLSGRLMMTSYRMQFYYHPSMSEGDADAAAFQSLLRRFRTLRRVHEYCTVALGTIMRVEKSEKHNSLEVETKDHRKFHLSFQEKPEILLKVHELLVSYAFPPSFEYVFAFSHRLPAAMTMGAFTGERETNECIPLHADWDTYVPHAEWERMGVLDDPNWRISNINQGFGLIPSYPSQLVVPVSIPDETLSDAANFRSISRIPCLTWIHPGHGTSLTRSSQPKASIHGDEYVPDEELVLAIANANPTNPNLHIIDCRPMSSAMANRAKGYGVESTLRYKQATIDFMNIPNIHTMRDSAKKLKHLSLSLTCDNLSWFADVEETKWLHYVRVCLKATLHIVDLMHHQKKSVLVHCSHGWDRTSQLCALAQLCLDPYYRTFKGFQVLIEKDFLAFGHPFQMRLANGAKTTSDYSPIFMQFLDCVWQLQQQYPTFFEFNQGLLCLLADELYSCRFGTFLLSTVQEREGMALRDKTTSLWTYLNGYRDVLKNRSFVPDQVLLPTQSSLLRGVAVWPHVFLRWSAQASTVDAPNSNPHVFVDNEMRQPSWRLTHSILSVLAEVNPSK</sequence>
<evidence type="ECO:0000313" key="5">
    <source>
        <dbReference type="EMBL" id="KAF0700471.1"/>
    </source>
</evidence>
<dbReference type="InterPro" id="IPR030564">
    <property type="entry name" value="Myotubularin"/>
</dbReference>
<dbReference type="InterPro" id="IPR029021">
    <property type="entry name" value="Prot-tyrosine_phosphatase-like"/>
</dbReference>
<feature type="binding site" evidence="3">
    <location>
        <begin position="375"/>
        <end position="378"/>
    </location>
    <ligand>
        <name>substrate</name>
    </ligand>
</feature>
<dbReference type="InterPro" id="IPR003595">
    <property type="entry name" value="Tyr_Pase_cat"/>
</dbReference>
<dbReference type="InterPro" id="IPR011993">
    <property type="entry name" value="PH-like_dom_sf"/>
</dbReference>
<dbReference type="InterPro" id="IPR016130">
    <property type="entry name" value="Tyr_Pase_AS"/>
</dbReference>
<dbReference type="PROSITE" id="PS51339">
    <property type="entry name" value="PPASE_MYOTUBULARIN"/>
    <property type="match status" value="1"/>
</dbReference>
<dbReference type="Proteomes" id="UP000332933">
    <property type="component" value="Unassembled WGS sequence"/>
</dbReference>
<evidence type="ECO:0000313" key="6">
    <source>
        <dbReference type="EMBL" id="VFT85884.1"/>
    </source>
</evidence>